<dbReference type="SUPFAM" id="SSF54637">
    <property type="entry name" value="Thioesterase/thiol ester dehydrase-isomerase"/>
    <property type="match status" value="2"/>
</dbReference>
<sequence>MSSSKENRKRAIFSEATAVEQLDSHTYRINLHPDYCIGKVPNGGYTASCMLVAANRHLAASGQTDTVTAHFEYPNRTSSGPAVVVVDEVKLGRSLSNLQLTLWQGDLLEHAPWVNTSASRRVVLACTTHADLSTFTGISLPTGYEVTAAASLPPSPDLTALKTTGVDSTWEQSRWPDVFEPAASSGNWRFFLPREGPLSPGVLDMWVCLANGENITQAALPYTSDSFPHNLQAFLAAPETRTLIEAPAPNEVEDAATKQAREEVARKNKQRGGMWFPTVLLNLETKSKLPDGGVEWLAVRATANQIKDGRFDLQVVIRDVHGQLVALGQQVALMRHHRASAPPSVSLEILDLADTRCPSTTRPAHLLIGRRATLCPTTSTSTSLFREWRAKPAGIVSYGGAEHLAPDVALRRGAQGGGGGPVPRQSL</sequence>
<feature type="domain" description="Acyl-CoA thioesterase-like C-terminal" evidence="2">
    <location>
        <begin position="170"/>
        <end position="334"/>
    </location>
</feature>
<evidence type="ECO:0000313" key="4">
    <source>
        <dbReference type="Proteomes" id="UP000317257"/>
    </source>
</evidence>
<evidence type="ECO:0000259" key="2">
    <source>
        <dbReference type="Pfam" id="PF20789"/>
    </source>
</evidence>
<evidence type="ECO:0008006" key="5">
    <source>
        <dbReference type="Google" id="ProtNLM"/>
    </source>
</evidence>
<dbReference type="Pfam" id="PF13622">
    <property type="entry name" value="4HBT_3"/>
    <property type="match status" value="1"/>
</dbReference>
<name>A0A5C6GMA3_METRR</name>
<dbReference type="Pfam" id="PF20789">
    <property type="entry name" value="4HBT_3C"/>
    <property type="match status" value="1"/>
</dbReference>
<feature type="domain" description="Acyl-CoA thioesterase-like N-terminal HotDog" evidence="1">
    <location>
        <begin position="32"/>
        <end position="116"/>
    </location>
</feature>
<protein>
    <recommendedName>
        <fullName evidence="5">Thioesterase family protein</fullName>
    </recommendedName>
</protein>
<comment type="caution">
    <text evidence="3">The sequence shown here is derived from an EMBL/GenBank/DDBJ whole genome shotgun (WGS) entry which is preliminary data.</text>
</comment>
<dbReference type="PANTHER" id="PTHR38110:SF1">
    <property type="entry name" value="THIOESTERASE DOMAIN-CONTAINING PROTEIN"/>
    <property type="match status" value="1"/>
</dbReference>
<organism evidence="3 4">
    <name type="scientific">Metarhizium rileyi (strain RCEF 4871)</name>
    <name type="common">Nomuraea rileyi</name>
    <dbReference type="NCBI Taxonomy" id="1649241"/>
    <lineage>
        <taxon>Eukaryota</taxon>
        <taxon>Fungi</taxon>
        <taxon>Dikarya</taxon>
        <taxon>Ascomycota</taxon>
        <taxon>Pezizomycotina</taxon>
        <taxon>Sordariomycetes</taxon>
        <taxon>Hypocreomycetidae</taxon>
        <taxon>Hypocreales</taxon>
        <taxon>Clavicipitaceae</taxon>
        <taxon>Metarhizium</taxon>
    </lineage>
</organism>
<dbReference type="Gene3D" id="2.40.160.210">
    <property type="entry name" value="Acyl-CoA thioesterase, double hotdog domain"/>
    <property type="match status" value="2"/>
</dbReference>
<dbReference type="Proteomes" id="UP000317257">
    <property type="component" value="Unassembled WGS sequence"/>
</dbReference>
<evidence type="ECO:0000313" key="3">
    <source>
        <dbReference type="EMBL" id="TWU77767.1"/>
    </source>
</evidence>
<dbReference type="InterPro" id="IPR052389">
    <property type="entry name" value="Sec_Metab_Biosynth-Assoc"/>
</dbReference>
<dbReference type="PANTHER" id="PTHR38110">
    <property type="entry name" value="CHROMOSOME 23, WHOLE GENOME SHOTGUN SEQUENCE"/>
    <property type="match status" value="1"/>
</dbReference>
<gene>
    <name evidence="3" type="ORF">ED733_008661</name>
</gene>
<accession>A0A5C6GMA3</accession>
<dbReference type="AlphaFoldDB" id="A0A5C6GMA3"/>
<dbReference type="InterPro" id="IPR042171">
    <property type="entry name" value="Acyl-CoA_hotdog"/>
</dbReference>
<dbReference type="InterPro" id="IPR049450">
    <property type="entry name" value="ACOT8-like_C"/>
</dbReference>
<dbReference type="InterPro" id="IPR049449">
    <property type="entry name" value="TesB_ACOT8-like_N"/>
</dbReference>
<dbReference type="InterPro" id="IPR029069">
    <property type="entry name" value="HotDog_dom_sf"/>
</dbReference>
<reference evidence="4" key="1">
    <citation type="submission" date="2018-12" db="EMBL/GenBank/DDBJ databases">
        <title>The complete genome of Metarhizium rileyi, a key fungal pathogen of Lepidoptera.</title>
        <authorList>
            <person name="Binneck E."/>
            <person name="Lastra C.C.L."/>
            <person name="Sosa-Gomez D.R."/>
        </authorList>
    </citation>
    <scope>NUCLEOTIDE SEQUENCE [LARGE SCALE GENOMIC DNA]</scope>
    <source>
        <strain evidence="4">Cep018-CH2</strain>
    </source>
</reference>
<evidence type="ECO:0000259" key="1">
    <source>
        <dbReference type="Pfam" id="PF13622"/>
    </source>
</evidence>
<dbReference type="EMBL" id="SBHS01000003">
    <property type="protein sequence ID" value="TWU77767.1"/>
    <property type="molecule type" value="Genomic_DNA"/>
</dbReference>
<proteinExistence type="predicted"/>